<accession>A0ABV9TPY4</accession>
<sequence length="284" mass="31710">MPPTSSGVASQEYSIDAWSGTVDNLRNSCSQIQDIMNQVKLKEMAKLGEEIDLPITQELLETYETADLSYETRRKIARLSDKLKDYDIKVSATTRDNHRYSGSPDYVFEYADTKRLKEFDIEAGALYGETNTGLKAYFRRSQSCEVVVRSPHRDWLVFAANDTKRILMRNFPWYGKFRKHSYIVGIVFLILMVTSLGMPGNPAGTDAAPASANTIVALIFMILIVGTIGAVLGIGLVSLWNRVLVAFEVAKTKEELRAQQLLKIFATALTVALGIIIPIILNTF</sequence>
<dbReference type="EMBL" id="JBHSIW010000028">
    <property type="protein sequence ID" value="MFC4905558.1"/>
    <property type="molecule type" value="Genomic_DNA"/>
</dbReference>
<feature type="transmembrane region" description="Helical" evidence="1">
    <location>
        <begin position="261"/>
        <end position="281"/>
    </location>
</feature>
<evidence type="ECO:0000313" key="3">
    <source>
        <dbReference type="Proteomes" id="UP001595797"/>
    </source>
</evidence>
<protein>
    <submittedName>
        <fullName evidence="2">Uncharacterized protein</fullName>
    </submittedName>
</protein>
<keyword evidence="1" id="KW-1133">Transmembrane helix</keyword>
<proteinExistence type="predicted"/>
<keyword evidence="3" id="KW-1185">Reference proteome</keyword>
<feature type="transmembrane region" description="Helical" evidence="1">
    <location>
        <begin position="181"/>
        <end position="198"/>
    </location>
</feature>
<keyword evidence="1" id="KW-0472">Membrane</keyword>
<evidence type="ECO:0000256" key="1">
    <source>
        <dbReference type="SAM" id="Phobius"/>
    </source>
</evidence>
<evidence type="ECO:0000313" key="2">
    <source>
        <dbReference type="EMBL" id="MFC4905558.1"/>
    </source>
</evidence>
<keyword evidence="1" id="KW-0812">Transmembrane</keyword>
<organism evidence="2 3">
    <name type="scientific">Kocuria oceani</name>
    <dbReference type="NCBI Taxonomy" id="988827"/>
    <lineage>
        <taxon>Bacteria</taxon>
        <taxon>Bacillati</taxon>
        <taxon>Actinomycetota</taxon>
        <taxon>Actinomycetes</taxon>
        <taxon>Micrococcales</taxon>
        <taxon>Micrococcaceae</taxon>
        <taxon>Kocuria</taxon>
    </lineage>
</organism>
<dbReference type="RefSeq" id="WP_277552087.1">
    <property type="nucleotide sequence ID" value="NZ_JARAMH010000019.1"/>
</dbReference>
<reference evidence="3" key="1">
    <citation type="journal article" date="2019" name="Int. J. Syst. Evol. Microbiol.">
        <title>The Global Catalogue of Microorganisms (GCM) 10K type strain sequencing project: providing services to taxonomists for standard genome sequencing and annotation.</title>
        <authorList>
            <consortium name="The Broad Institute Genomics Platform"/>
            <consortium name="The Broad Institute Genome Sequencing Center for Infectious Disease"/>
            <person name="Wu L."/>
            <person name="Ma J."/>
        </authorList>
    </citation>
    <scope>NUCLEOTIDE SEQUENCE [LARGE SCALE GENOMIC DNA]</scope>
    <source>
        <strain evidence="3">CGMCC 4.6946</strain>
    </source>
</reference>
<name>A0ABV9TPY4_9MICC</name>
<comment type="caution">
    <text evidence="2">The sequence shown here is derived from an EMBL/GenBank/DDBJ whole genome shotgun (WGS) entry which is preliminary data.</text>
</comment>
<gene>
    <name evidence="2" type="ORF">ACFPCS_18500</name>
</gene>
<dbReference type="Proteomes" id="UP001595797">
    <property type="component" value="Unassembled WGS sequence"/>
</dbReference>
<feature type="transmembrane region" description="Helical" evidence="1">
    <location>
        <begin position="218"/>
        <end position="240"/>
    </location>
</feature>